<organism evidence="1">
    <name type="scientific">marine sediment metagenome</name>
    <dbReference type="NCBI Taxonomy" id="412755"/>
    <lineage>
        <taxon>unclassified sequences</taxon>
        <taxon>metagenomes</taxon>
        <taxon>ecological metagenomes</taxon>
    </lineage>
</organism>
<comment type="caution">
    <text evidence="1">The sequence shown here is derived from an EMBL/GenBank/DDBJ whole genome shotgun (WGS) entry which is preliminary data.</text>
</comment>
<dbReference type="AlphaFoldDB" id="X0WJX6"/>
<proteinExistence type="predicted"/>
<gene>
    <name evidence="1" type="ORF">S01H1_68286</name>
</gene>
<feature type="non-terminal residue" evidence="1">
    <location>
        <position position="36"/>
    </location>
</feature>
<name>X0WJX6_9ZZZZ</name>
<evidence type="ECO:0000313" key="1">
    <source>
        <dbReference type="EMBL" id="GAG30945.1"/>
    </source>
</evidence>
<sequence length="36" mass="4409">MKRKHKTRFNKVDLEKYFLALLLNNKDLLAMYRPSL</sequence>
<reference evidence="1" key="1">
    <citation type="journal article" date="2014" name="Front. Microbiol.">
        <title>High frequency of phylogenetically diverse reductive dehalogenase-homologous genes in deep subseafloor sedimentary metagenomes.</title>
        <authorList>
            <person name="Kawai M."/>
            <person name="Futagami T."/>
            <person name="Toyoda A."/>
            <person name="Takaki Y."/>
            <person name="Nishi S."/>
            <person name="Hori S."/>
            <person name="Arai W."/>
            <person name="Tsubouchi T."/>
            <person name="Morono Y."/>
            <person name="Uchiyama I."/>
            <person name="Ito T."/>
            <person name="Fujiyama A."/>
            <person name="Inagaki F."/>
            <person name="Takami H."/>
        </authorList>
    </citation>
    <scope>NUCLEOTIDE SEQUENCE</scope>
    <source>
        <strain evidence="1">Expedition CK06-06</strain>
    </source>
</reference>
<dbReference type="EMBL" id="BARS01045281">
    <property type="protein sequence ID" value="GAG30945.1"/>
    <property type="molecule type" value="Genomic_DNA"/>
</dbReference>
<accession>X0WJX6</accession>
<protein>
    <submittedName>
        <fullName evidence="1">Uncharacterized protein</fullName>
    </submittedName>
</protein>